<feature type="signal peptide" evidence="1">
    <location>
        <begin position="1"/>
        <end position="18"/>
    </location>
</feature>
<proteinExistence type="predicted"/>
<evidence type="ECO:0000256" key="1">
    <source>
        <dbReference type="SAM" id="SignalP"/>
    </source>
</evidence>
<dbReference type="Proteomes" id="UP001467690">
    <property type="component" value="Unassembled WGS sequence"/>
</dbReference>
<sequence length="118" mass="13388">MKAFTLIASLLLVTSAFANEKTLPPSQQLTDSSEFNKHKEKYVRCVLSKAESFSKVAEIDIAFKYAPIACRRDLLQIKKMLIGGPYKIEVIDQLVESVQEGVEIDMINHIFELKLKNK</sequence>
<comment type="caution">
    <text evidence="2">The sequence shown here is derived from an EMBL/GenBank/DDBJ whole genome shotgun (WGS) entry which is preliminary data.</text>
</comment>
<keyword evidence="1" id="KW-0732">Signal</keyword>
<keyword evidence="3" id="KW-1185">Reference proteome</keyword>
<dbReference type="RefSeq" id="WP_143871979.1">
    <property type="nucleotide sequence ID" value="NZ_CP041660.1"/>
</dbReference>
<feature type="chain" id="PRO_5046003480" evidence="1">
    <location>
        <begin position="19"/>
        <end position="118"/>
    </location>
</feature>
<gene>
    <name evidence="2" type="ORF">ABS311_11765</name>
</gene>
<evidence type="ECO:0000313" key="2">
    <source>
        <dbReference type="EMBL" id="MER2492551.1"/>
    </source>
</evidence>
<evidence type="ECO:0000313" key="3">
    <source>
        <dbReference type="Proteomes" id="UP001467690"/>
    </source>
</evidence>
<reference evidence="2 3" key="1">
    <citation type="submission" date="2024-06" db="EMBL/GenBank/DDBJ databases">
        <authorList>
            <person name="Chen R.Y."/>
        </authorList>
    </citation>
    <scope>NUCLEOTIDE SEQUENCE [LARGE SCALE GENOMIC DNA]</scope>
    <source>
        <strain evidence="2 3">D2</strain>
    </source>
</reference>
<name>A0ABV1RIH4_9ALTE</name>
<dbReference type="EMBL" id="JBELOE010000216">
    <property type="protein sequence ID" value="MER2492551.1"/>
    <property type="molecule type" value="Genomic_DNA"/>
</dbReference>
<accession>A0ABV1RIH4</accession>
<protein>
    <submittedName>
        <fullName evidence="2">Uncharacterized protein</fullName>
    </submittedName>
</protein>
<organism evidence="2 3">
    <name type="scientific">Catenovulum sediminis</name>
    <dbReference type="NCBI Taxonomy" id="1740262"/>
    <lineage>
        <taxon>Bacteria</taxon>
        <taxon>Pseudomonadati</taxon>
        <taxon>Pseudomonadota</taxon>
        <taxon>Gammaproteobacteria</taxon>
        <taxon>Alteromonadales</taxon>
        <taxon>Alteromonadaceae</taxon>
        <taxon>Catenovulum</taxon>
    </lineage>
</organism>